<evidence type="ECO:0000313" key="2">
    <source>
        <dbReference type="Proteomes" id="UP000594638"/>
    </source>
</evidence>
<dbReference type="EMBL" id="CACTIH010006135">
    <property type="protein sequence ID" value="CAA3004239.1"/>
    <property type="molecule type" value="Genomic_DNA"/>
</dbReference>
<sequence>MACLLVREVVPPARPCSELTRPFAGPAQLEAPDVKRQVSVHHITPRTAWCWYKRPARRAAVRPAGQLPMSKAPLHSLAFGGCRTAAGSSKSGKRRQAKSLPKFETLASHSFQIDSRPTMGGWSVCGSGRLYCRPEPVALGPRKHIPWIARARPPQHHSIRDEKQIKVLLPEGLEPNRARSLQFARGKIRVYDP</sequence>
<accession>A0A8S0TKT5</accession>
<keyword evidence="2" id="KW-1185">Reference proteome</keyword>
<organism evidence="1 2">
    <name type="scientific">Olea europaea subsp. europaea</name>
    <dbReference type="NCBI Taxonomy" id="158383"/>
    <lineage>
        <taxon>Eukaryota</taxon>
        <taxon>Viridiplantae</taxon>
        <taxon>Streptophyta</taxon>
        <taxon>Embryophyta</taxon>
        <taxon>Tracheophyta</taxon>
        <taxon>Spermatophyta</taxon>
        <taxon>Magnoliopsida</taxon>
        <taxon>eudicotyledons</taxon>
        <taxon>Gunneridae</taxon>
        <taxon>Pentapetalae</taxon>
        <taxon>asterids</taxon>
        <taxon>lamiids</taxon>
        <taxon>Lamiales</taxon>
        <taxon>Oleaceae</taxon>
        <taxon>Oleeae</taxon>
        <taxon>Olea</taxon>
    </lineage>
</organism>
<reference evidence="1 2" key="1">
    <citation type="submission" date="2019-12" db="EMBL/GenBank/DDBJ databases">
        <authorList>
            <person name="Alioto T."/>
            <person name="Alioto T."/>
            <person name="Gomez Garrido J."/>
        </authorList>
    </citation>
    <scope>NUCLEOTIDE SEQUENCE [LARGE SCALE GENOMIC DNA]</scope>
</reference>
<proteinExistence type="predicted"/>
<feature type="non-terminal residue" evidence="1">
    <location>
        <position position="193"/>
    </location>
</feature>
<comment type="caution">
    <text evidence="1">The sequence shown here is derived from an EMBL/GenBank/DDBJ whole genome shotgun (WGS) entry which is preliminary data.</text>
</comment>
<dbReference type="AlphaFoldDB" id="A0A8S0TKT5"/>
<gene>
    <name evidence="1" type="ORF">OLEA9_A045486</name>
</gene>
<protein>
    <submittedName>
        <fullName evidence="1">Uncharacterized protein</fullName>
    </submittedName>
</protein>
<name>A0A8S0TKT5_OLEEU</name>
<evidence type="ECO:0000313" key="1">
    <source>
        <dbReference type="EMBL" id="CAA3004239.1"/>
    </source>
</evidence>
<dbReference type="Proteomes" id="UP000594638">
    <property type="component" value="Unassembled WGS sequence"/>
</dbReference>